<evidence type="ECO:0000313" key="3">
    <source>
        <dbReference type="EMBL" id="TRW96133.1"/>
    </source>
</evidence>
<protein>
    <submittedName>
        <fullName evidence="3">DUF2914 domain-containing protein</fullName>
    </submittedName>
</protein>
<feature type="domain" description="DUF2914" evidence="2">
    <location>
        <begin position="192"/>
        <end position="252"/>
    </location>
</feature>
<reference evidence="3 4" key="1">
    <citation type="journal article" date="2019" name="Antonie Van Leeuwenhoek">
        <title>Description of 'Ca. Methylobacter oryzae' KRF1, a novel species from the environmentally important Methylobacter clade 2.</title>
        <authorList>
            <person name="Khatri K."/>
            <person name="Mohite J.A."/>
            <person name="Pandit P.S."/>
            <person name="Bahulikar R."/>
            <person name="Rahalkar M.C."/>
        </authorList>
    </citation>
    <scope>NUCLEOTIDE SEQUENCE [LARGE SCALE GENOMIC DNA]</scope>
    <source>
        <strain evidence="3 4">KRF1</strain>
    </source>
</reference>
<dbReference type="EMBL" id="RYFG02000084">
    <property type="protein sequence ID" value="TRW96133.1"/>
    <property type="molecule type" value="Genomic_DNA"/>
</dbReference>
<dbReference type="Pfam" id="PF11141">
    <property type="entry name" value="DUF2914"/>
    <property type="match status" value="1"/>
</dbReference>
<feature type="transmembrane region" description="Helical" evidence="1">
    <location>
        <begin position="38"/>
        <end position="56"/>
    </location>
</feature>
<keyword evidence="4" id="KW-1185">Reference proteome</keyword>
<dbReference type="Proteomes" id="UP000733744">
    <property type="component" value="Unassembled WGS sequence"/>
</dbReference>
<keyword evidence="1" id="KW-0472">Membrane</keyword>
<keyword evidence="1" id="KW-1133">Transmembrane helix</keyword>
<organism evidence="3 4">
    <name type="scientific">Candidatus Methylobacter oryzae</name>
    <dbReference type="NCBI Taxonomy" id="2497749"/>
    <lineage>
        <taxon>Bacteria</taxon>
        <taxon>Pseudomonadati</taxon>
        <taxon>Pseudomonadota</taxon>
        <taxon>Gammaproteobacteria</taxon>
        <taxon>Methylococcales</taxon>
        <taxon>Methylococcaceae</taxon>
        <taxon>Methylobacter</taxon>
    </lineage>
</organism>
<evidence type="ECO:0000313" key="4">
    <source>
        <dbReference type="Proteomes" id="UP000733744"/>
    </source>
</evidence>
<comment type="caution">
    <text evidence="3">The sequence shown here is derived from an EMBL/GenBank/DDBJ whole genome shotgun (WGS) entry which is preliminary data.</text>
</comment>
<gene>
    <name evidence="3" type="ORF">EKO24_008955</name>
</gene>
<accession>A0ABY3CB64</accession>
<name>A0ABY3CB64_9GAMM</name>
<dbReference type="InterPro" id="IPR022606">
    <property type="entry name" value="DUF2914"/>
</dbReference>
<sequence>MTDKKNIVIKVKYRKPGKAPAAEEFTPKIITEWNVKRILIAVSVLIVVLAVLAYIITNDNDENIPGNSESSASTVEQELALPPENKEIEIKRADIPRQVETKNSPLIKPLKEPIKKNRSTIDIADKKVIKKQSDEKAVKGYSKDRHNVIRAVLSYDINNKEPKGEVPKTVFLNGKKPTSVYYFTELKAMGNNKVYHEWLKDGVTVSKQELAISGNTSRTSSHRLLTNSAKGNWVVRLVDGHGQLLNEKIFKVE</sequence>
<proteinExistence type="predicted"/>
<evidence type="ECO:0000259" key="2">
    <source>
        <dbReference type="Pfam" id="PF11141"/>
    </source>
</evidence>
<keyword evidence="1" id="KW-0812">Transmembrane</keyword>
<evidence type="ECO:0000256" key="1">
    <source>
        <dbReference type="SAM" id="Phobius"/>
    </source>
</evidence>